<dbReference type="EMBL" id="JFKE01000001">
    <property type="protein sequence ID" value="KAJ57340.1"/>
    <property type="molecule type" value="Genomic_DNA"/>
</dbReference>
<keyword evidence="2" id="KW-1185">Reference proteome</keyword>
<proteinExistence type="predicted"/>
<sequence>MTKARNLKRLTMVTETGMNAALLDLRAAVDARGAIDEHIAELDQMRLSILSDPVSEAILSGADQRWLVWAEQERRHLNAALARARVAEARAKTAAAKAFGRHQAMQLVVEKRLRR</sequence>
<accession>A0A037ZNV4</accession>
<comment type="caution">
    <text evidence="1">The sequence shown here is derived from an EMBL/GenBank/DDBJ whole genome shotgun (WGS) entry which is preliminary data.</text>
</comment>
<dbReference type="Proteomes" id="UP000026249">
    <property type="component" value="Unassembled WGS sequence"/>
</dbReference>
<evidence type="ECO:0000313" key="1">
    <source>
        <dbReference type="EMBL" id="KAJ57340.1"/>
    </source>
</evidence>
<evidence type="ECO:0000313" key="2">
    <source>
        <dbReference type="Proteomes" id="UP000026249"/>
    </source>
</evidence>
<dbReference type="AlphaFoldDB" id="A0A037ZNV4"/>
<name>A0A037ZNV4_9RHOB</name>
<organism evidence="1 2">
    <name type="scientific">Actibacterium mucosum KCTC 23349</name>
    <dbReference type="NCBI Taxonomy" id="1454373"/>
    <lineage>
        <taxon>Bacteria</taxon>
        <taxon>Pseudomonadati</taxon>
        <taxon>Pseudomonadota</taxon>
        <taxon>Alphaproteobacteria</taxon>
        <taxon>Rhodobacterales</taxon>
        <taxon>Roseobacteraceae</taxon>
        <taxon>Actibacterium</taxon>
    </lineage>
</organism>
<dbReference type="RefSeq" id="WP_035255638.1">
    <property type="nucleotide sequence ID" value="NZ_JFKE01000001.1"/>
</dbReference>
<gene>
    <name evidence="1" type="ORF">ACMU_02230</name>
</gene>
<reference evidence="1 2" key="1">
    <citation type="submission" date="2014-03" db="EMBL/GenBank/DDBJ databases">
        <title>Draft Genome Sequence of Actibacterium mucosum KCTC 23349, a Marine Alphaproteobacterium with Complex Ionic Requirements Isolated from Mediterranean Seawater at Malvarrosa Beach, Valencia, Spain.</title>
        <authorList>
            <person name="Arahal D.R."/>
            <person name="Shao Z."/>
            <person name="Lai Q."/>
            <person name="Pujalte M.J."/>
        </authorList>
    </citation>
    <scope>NUCLEOTIDE SEQUENCE [LARGE SCALE GENOMIC DNA]</scope>
    <source>
        <strain evidence="1 2">KCTC 23349</strain>
    </source>
</reference>
<dbReference type="STRING" id="1454373.ACMU_02230"/>
<evidence type="ECO:0008006" key="3">
    <source>
        <dbReference type="Google" id="ProtNLM"/>
    </source>
</evidence>
<protein>
    <recommendedName>
        <fullName evidence="3">Flagellar export protein FliJ</fullName>
    </recommendedName>
</protein>